<dbReference type="PANTHER" id="PTHR10157:SF23">
    <property type="entry name" value="MOXD1 HOMOLOG 1"/>
    <property type="match status" value="1"/>
</dbReference>
<dbReference type="InterPro" id="IPR000323">
    <property type="entry name" value="Cu2_ascorb_mOase_N"/>
</dbReference>
<feature type="domain" description="Copper type II ascorbate-dependent monooxygenase N-terminal" evidence="4">
    <location>
        <begin position="219"/>
        <end position="329"/>
    </location>
</feature>
<dbReference type="InterPro" id="IPR036939">
    <property type="entry name" value="Cu2_ascorb_mOase_N_sf"/>
</dbReference>
<evidence type="ECO:0000259" key="4">
    <source>
        <dbReference type="Pfam" id="PF01082"/>
    </source>
</evidence>
<dbReference type="InterPro" id="IPR057626">
    <property type="entry name" value="S-S_Temptin"/>
</dbReference>
<keyword evidence="1" id="KW-1015">Disulfide bond</keyword>
<keyword evidence="3" id="KW-0732">Signal</keyword>
<evidence type="ECO:0000313" key="7">
    <source>
        <dbReference type="EMBL" id="CAD7697467.1"/>
    </source>
</evidence>
<keyword evidence="8" id="KW-1185">Reference proteome</keyword>
<evidence type="ECO:0000256" key="3">
    <source>
        <dbReference type="SAM" id="SignalP"/>
    </source>
</evidence>
<dbReference type="InterPro" id="IPR000945">
    <property type="entry name" value="DBH-like"/>
</dbReference>
<dbReference type="AlphaFoldDB" id="A0A8S1ITC3"/>
<feature type="non-terminal residue" evidence="7">
    <location>
        <position position="584"/>
    </location>
</feature>
<keyword evidence="2" id="KW-0325">Glycoprotein</keyword>
<dbReference type="EMBL" id="CAJHUC010000662">
    <property type="protein sequence ID" value="CAD7697467.1"/>
    <property type="molecule type" value="Genomic_DNA"/>
</dbReference>
<reference evidence="7" key="1">
    <citation type="submission" date="2020-12" db="EMBL/GenBank/DDBJ databases">
        <authorList>
            <person name="Iha C."/>
        </authorList>
    </citation>
    <scope>NUCLEOTIDE SEQUENCE</scope>
</reference>
<evidence type="ECO:0000313" key="8">
    <source>
        <dbReference type="Proteomes" id="UP000708148"/>
    </source>
</evidence>
<dbReference type="InterPro" id="IPR008977">
    <property type="entry name" value="PHM/PNGase_F_dom_sf"/>
</dbReference>
<dbReference type="Pfam" id="PF03712">
    <property type="entry name" value="Cu2_monoox_C"/>
    <property type="match status" value="1"/>
</dbReference>
<dbReference type="GO" id="GO:0005507">
    <property type="term" value="F:copper ion binding"/>
    <property type="evidence" value="ECO:0007669"/>
    <property type="project" value="InterPro"/>
</dbReference>
<sequence length="584" mass="64797">MAPPARVRLATVLLLAALSACAGLQNYRSRFPNGDWVPCPPDHDCAGELCVGVGHRNCLGGAVEPRRNPFGQVLRGLQSEFAISLRSTIGEDRLSVPGAELRVFFRLRREPEAGRLWQDFAQQGRAWTLELCEMDSDGDGFTNGEELGDPCCVWHQGAKVPPWMTPQEWEVTHPGFASSVPSEHANKTELCEGIVLLGPDTFFNEGEKEVTIEYVVKEHVLKPVDTVYDNVRFNFPDDREYHMVGVEPLIDNEEMVHHFVMFVCEEPTDRPGEILEDESEMDDECEESVYLWAPGNGNFSLPSNAGISVGKGTGRLSFELEIHYDNPLLQTGRTDASGIRMHLTSDLRKDEVGLLWSGMVTSVGEIPPKEEVVFSATICQLVIDETQAPDGITVFSNVPHMHFLGRRLWTDILRVPSEDLHTGGNFISDLTQLEKVGELSREDNFDFNVQRWSHMAALKLRNGDILATTCVFNSTERNESTFGGEGTFDEMCVDFISYYPASALDTRLYCAGPQYVGTSLPASATDFLDVVEASGQGTEVPQWRQAYLSGELPCIPTNHTTADLQTSDSFDIQTVQLCSQGCSR</sequence>
<dbReference type="Proteomes" id="UP000708148">
    <property type="component" value="Unassembled WGS sequence"/>
</dbReference>
<dbReference type="Gene3D" id="2.60.120.230">
    <property type="match status" value="1"/>
</dbReference>
<dbReference type="SUPFAM" id="SSF49742">
    <property type="entry name" value="PHM/PNGase F"/>
    <property type="match status" value="2"/>
</dbReference>
<accession>A0A8S1ITC3</accession>
<evidence type="ECO:0000259" key="5">
    <source>
        <dbReference type="Pfam" id="PF03712"/>
    </source>
</evidence>
<feature type="domain" description="Copper type II ascorbate-dependent monooxygenase C-terminal" evidence="5">
    <location>
        <begin position="353"/>
        <end position="505"/>
    </location>
</feature>
<dbReference type="PROSITE" id="PS51257">
    <property type="entry name" value="PROKAR_LIPOPROTEIN"/>
    <property type="match status" value="1"/>
</dbReference>
<dbReference type="InterPro" id="IPR014784">
    <property type="entry name" value="Cu2_ascorb_mOase-like_C"/>
</dbReference>
<evidence type="ECO:0000256" key="1">
    <source>
        <dbReference type="ARBA" id="ARBA00023157"/>
    </source>
</evidence>
<organism evidence="7 8">
    <name type="scientific">Ostreobium quekettii</name>
    <dbReference type="NCBI Taxonomy" id="121088"/>
    <lineage>
        <taxon>Eukaryota</taxon>
        <taxon>Viridiplantae</taxon>
        <taxon>Chlorophyta</taxon>
        <taxon>core chlorophytes</taxon>
        <taxon>Ulvophyceae</taxon>
        <taxon>TCBD clade</taxon>
        <taxon>Bryopsidales</taxon>
        <taxon>Ostreobineae</taxon>
        <taxon>Ostreobiaceae</taxon>
        <taxon>Ostreobium</taxon>
    </lineage>
</organism>
<dbReference type="Pfam" id="PF24784">
    <property type="entry name" value="Temptin_C"/>
    <property type="match status" value="1"/>
</dbReference>
<dbReference type="OrthoDB" id="2013249at2759"/>
<protein>
    <submittedName>
        <fullName evidence="7">Uncharacterized protein</fullName>
    </submittedName>
</protein>
<comment type="caution">
    <text evidence="7">The sequence shown here is derived from an EMBL/GenBank/DDBJ whole genome shotgun (WGS) entry which is preliminary data.</text>
</comment>
<dbReference type="GO" id="GO:0004500">
    <property type="term" value="F:dopamine beta-monooxygenase activity"/>
    <property type="evidence" value="ECO:0007669"/>
    <property type="project" value="InterPro"/>
</dbReference>
<proteinExistence type="predicted"/>
<name>A0A8S1ITC3_9CHLO</name>
<gene>
    <name evidence="7" type="ORF">OSTQU699_LOCUS2828</name>
</gene>
<feature type="chain" id="PRO_5035913676" evidence="3">
    <location>
        <begin position="24"/>
        <end position="584"/>
    </location>
</feature>
<dbReference type="PANTHER" id="PTHR10157">
    <property type="entry name" value="DOPAMINE BETA HYDROXYLASE RELATED"/>
    <property type="match status" value="1"/>
</dbReference>
<evidence type="ECO:0000259" key="6">
    <source>
        <dbReference type="Pfam" id="PF24784"/>
    </source>
</evidence>
<dbReference type="InterPro" id="IPR024548">
    <property type="entry name" value="Cu2_monoox_C"/>
</dbReference>
<dbReference type="Gene3D" id="2.60.120.310">
    <property type="entry name" value="Copper type II, ascorbate-dependent monooxygenase, N-terminal domain"/>
    <property type="match status" value="1"/>
</dbReference>
<feature type="domain" description="Temptin Cys/Cys disulfide" evidence="6">
    <location>
        <begin position="118"/>
        <end position="175"/>
    </location>
</feature>
<dbReference type="Pfam" id="PF01082">
    <property type="entry name" value="Cu2_monooxygen"/>
    <property type="match status" value="1"/>
</dbReference>
<evidence type="ECO:0000256" key="2">
    <source>
        <dbReference type="ARBA" id="ARBA00023180"/>
    </source>
</evidence>
<feature type="signal peptide" evidence="3">
    <location>
        <begin position="1"/>
        <end position="23"/>
    </location>
</feature>